<reference evidence="2 3" key="1">
    <citation type="journal article" date="2024" name="Science">
        <title>Giant polyketide synthase enzymes in the biosynthesis of giant marine polyether toxins.</title>
        <authorList>
            <person name="Fallon T.R."/>
            <person name="Shende V.V."/>
            <person name="Wierzbicki I.H."/>
            <person name="Pendleton A.L."/>
            <person name="Watervoot N.F."/>
            <person name="Auber R.P."/>
            <person name="Gonzalez D.J."/>
            <person name="Wisecaver J.H."/>
            <person name="Moore B.S."/>
        </authorList>
    </citation>
    <scope>NUCLEOTIDE SEQUENCE [LARGE SCALE GENOMIC DNA]</scope>
    <source>
        <strain evidence="2 3">12B1</strain>
    </source>
</reference>
<keyword evidence="1" id="KW-0175">Coiled coil</keyword>
<protein>
    <recommendedName>
        <fullName evidence="4">SET domain-containing protein</fullName>
    </recommendedName>
</protein>
<keyword evidence="3" id="KW-1185">Reference proteome</keyword>
<comment type="caution">
    <text evidence="2">The sequence shown here is derived from an EMBL/GenBank/DDBJ whole genome shotgun (WGS) entry which is preliminary data.</text>
</comment>
<dbReference type="Proteomes" id="UP001515480">
    <property type="component" value="Unassembled WGS sequence"/>
</dbReference>
<accession>A0AB34IUF4</accession>
<proteinExistence type="predicted"/>
<dbReference type="AlphaFoldDB" id="A0AB34IUF4"/>
<evidence type="ECO:0008006" key="4">
    <source>
        <dbReference type="Google" id="ProtNLM"/>
    </source>
</evidence>
<sequence>MLPVLRATCVIDPGTEILYNYGSEESKKLQAVVNVQHLKARGNLLNACWTAFVSARAESTASGHRFLEEGDGGRGAAEPERVRDDCGRTHLGHQGGEVFHDELTTVNSFMSGKSMSSVHKIIEHRVNDLENAVQQLQKKVEEHDKRLNKLEESVRELNLQKPEGGLDHFARLLVLLLVPSHPLRRRRALALMLHGVEQAFLAATHGQPLHTAAEWRDFLAAVDAAGLLPQAELIRAASLLPLPFAFDQLAEQLASDHEPAADVAPLLSDALCRARHLHSLLAEWQLPQLSDAQTRRLLRLAGALHARLASRAAALRQWQRALDARLGDEGAQTLFWDRIAAAATPPTPHAFQREQLARVEARCAQRRLARAGGARVLALGRGAAWEEEARLLQLVDATRQLSLSAHAAAFLGEAAGEGGATRWLLAPREGPCVRRLVEARGGVKESARLFAQWRQQLAHALLHVSAQTTFLLRAAVGLEHAHVTDGGRRIVLHDLPWGAEFPEVAFVPSDSEPEAQPLDLALCRDRLLVADLLAMLSHLLGADGSASPPRLSAELAAIHSACAHRPPTMLQLTSHPYFAPVPSERQIDVEHEFIRYTEGWNDE</sequence>
<organism evidence="2 3">
    <name type="scientific">Prymnesium parvum</name>
    <name type="common">Toxic golden alga</name>
    <dbReference type="NCBI Taxonomy" id="97485"/>
    <lineage>
        <taxon>Eukaryota</taxon>
        <taxon>Haptista</taxon>
        <taxon>Haptophyta</taxon>
        <taxon>Prymnesiophyceae</taxon>
        <taxon>Prymnesiales</taxon>
        <taxon>Prymnesiaceae</taxon>
        <taxon>Prymnesium</taxon>
    </lineage>
</organism>
<evidence type="ECO:0000256" key="1">
    <source>
        <dbReference type="SAM" id="Coils"/>
    </source>
</evidence>
<feature type="coiled-coil region" evidence="1">
    <location>
        <begin position="119"/>
        <end position="160"/>
    </location>
</feature>
<evidence type="ECO:0000313" key="2">
    <source>
        <dbReference type="EMBL" id="KAL1505076.1"/>
    </source>
</evidence>
<dbReference type="EMBL" id="JBGBPQ010000019">
    <property type="protein sequence ID" value="KAL1505076.1"/>
    <property type="molecule type" value="Genomic_DNA"/>
</dbReference>
<name>A0AB34IUF4_PRYPA</name>
<gene>
    <name evidence="2" type="ORF">AB1Y20_008836</name>
</gene>
<evidence type="ECO:0000313" key="3">
    <source>
        <dbReference type="Proteomes" id="UP001515480"/>
    </source>
</evidence>